<reference evidence="2" key="2">
    <citation type="submission" date="2020-11" db="EMBL/GenBank/DDBJ databases">
        <authorList>
            <person name="Cecchin M."/>
            <person name="Marcolungo L."/>
            <person name="Rossato M."/>
            <person name="Girolomoni L."/>
            <person name="Cosentino E."/>
            <person name="Cuine S."/>
            <person name="Li-Beisson Y."/>
            <person name="Delledonne M."/>
            <person name="Ballottari M."/>
        </authorList>
    </citation>
    <scope>NUCLEOTIDE SEQUENCE</scope>
    <source>
        <strain evidence="2">211/11P</strain>
        <tissue evidence="2">Whole cell</tissue>
    </source>
</reference>
<feature type="region of interest" description="Disordered" evidence="1">
    <location>
        <begin position="283"/>
        <end position="346"/>
    </location>
</feature>
<proteinExistence type="predicted"/>
<dbReference type="Proteomes" id="UP001055712">
    <property type="component" value="Unassembled WGS sequence"/>
</dbReference>
<keyword evidence="3" id="KW-1185">Reference proteome</keyword>
<dbReference type="EMBL" id="SIDB01000012">
    <property type="protein sequence ID" value="KAI3425292.1"/>
    <property type="molecule type" value="Genomic_DNA"/>
</dbReference>
<evidence type="ECO:0000313" key="2">
    <source>
        <dbReference type="EMBL" id="KAI3425292.1"/>
    </source>
</evidence>
<dbReference type="AlphaFoldDB" id="A0A9D4TH39"/>
<feature type="region of interest" description="Disordered" evidence="1">
    <location>
        <begin position="43"/>
        <end position="222"/>
    </location>
</feature>
<gene>
    <name evidence="2" type="ORF">D9Q98_009058</name>
</gene>
<evidence type="ECO:0000256" key="1">
    <source>
        <dbReference type="SAM" id="MobiDB-lite"/>
    </source>
</evidence>
<feature type="compositionally biased region" description="Low complexity" evidence="1">
    <location>
        <begin position="145"/>
        <end position="179"/>
    </location>
</feature>
<feature type="compositionally biased region" description="Low complexity" evidence="1">
    <location>
        <begin position="113"/>
        <end position="137"/>
    </location>
</feature>
<protein>
    <submittedName>
        <fullName evidence="2">Uncharacterized protein</fullName>
    </submittedName>
</protein>
<comment type="caution">
    <text evidence="2">The sequence shown here is derived from an EMBL/GenBank/DDBJ whole genome shotgun (WGS) entry which is preliminary data.</text>
</comment>
<accession>A0A9D4TH39</accession>
<organism evidence="2 3">
    <name type="scientific">Chlorella vulgaris</name>
    <name type="common">Green alga</name>
    <dbReference type="NCBI Taxonomy" id="3077"/>
    <lineage>
        <taxon>Eukaryota</taxon>
        <taxon>Viridiplantae</taxon>
        <taxon>Chlorophyta</taxon>
        <taxon>core chlorophytes</taxon>
        <taxon>Trebouxiophyceae</taxon>
        <taxon>Chlorellales</taxon>
        <taxon>Chlorellaceae</taxon>
        <taxon>Chlorella clade</taxon>
        <taxon>Chlorella</taxon>
    </lineage>
</organism>
<feature type="compositionally biased region" description="Low complexity" evidence="1">
    <location>
        <begin position="192"/>
        <end position="214"/>
    </location>
</feature>
<evidence type="ECO:0000313" key="3">
    <source>
        <dbReference type="Proteomes" id="UP001055712"/>
    </source>
</evidence>
<feature type="region of interest" description="Disordered" evidence="1">
    <location>
        <begin position="234"/>
        <end position="270"/>
    </location>
</feature>
<reference evidence="2" key="1">
    <citation type="journal article" date="2019" name="Plant J.">
        <title>Chlorella vulgaris genome assembly and annotation reveals the molecular basis for metabolic acclimation to high light conditions.</title>
        <authorList>
            <person name="Cecchin M."/>
            <person name="Marcolungo L."/>
            <person name="Rossato M."/>
            <person name="Girolomoni L."/>
            <person name="Cosentino E."/>
            <person name="Cuine S."/>
            <person name="Li-Beisson Y."/>
            <person name="Delledonne M."/>
            <person name="Ballottari M."/>
        </authorList>
    </citation>
    <scope>NUCLEOTIDE SEQUENCE</scope>
    <source>
        <strain evidence="2">211/11P</strain>
    </source>
</reference>
<name>A0A9D4TH39_CHLVU</name>
<sequence>MSGNRRPLGGAFGFLNSVFDDPFFSQGFGGAFEAHFGGVERVPAPSSTAREIRIDGPEDDAQPTQNRSAGPVIHELPDHEEPGYLFLSSSQPDHVHEPEDESYHHKNGQVHTPATLTPLDASAPPPAADQRASAPAPDVVTQVGPQHHAQQPQQQQAQQQQQQQQQHHSQQQQQQQQPATVRAPKGIRVRAAADAAGNNAQEAAPKAAAAPAAEGGEEEEPGSPLLVHLQAGMLRGGDTPRHHHSHGAHGGAASPDWLGNDSLQEGVPPQEQQQLYISHHLPKEHHASQSQQLPTHHTSQQQQQRQYTSRAPSQQQYHSQHPSQQQRQSPAAQKAPDLVVSTPTGQASAAVDISPAAAWTPDGGTQPATVAGSFPGGFAFEEARRLLWQPLLSAWKGCLRVFGACWRRDGGAAADAVSGR</sequence>
<feature type="compositionally biased region" description="Basic and acidic residues" evidence="1">
    <location>
        <begin position="93"/>
        <end position="104"/>
    </location>
</feature>
<feature type="compositionally biased region" description="Low complexity" evidence="1">
    <location>
        <begin position="288"/>
        <end position="336"/>
    </location>
</feature>